<proteinExistence type="predicted"/>
<dbReference type="KEGG" id="palw:PSAL_016930"/>
<gene>
    <name evidence="1" type="ORF">PSAL_016930</name>
</gene>
<dbReference type="AlphaFoldDB" id="A0A418SHI4"/>
<keyword evidence="2" id="KW-1185">Reference proteome</keyword>
<evidence type="ECO:0000313" key="2">
    <source>
        <dbReference type="Proteomes" id="UP000283786"/>
    </source>
</evidence>
<dbReference type="EMBL" id="CP060436">
    <property type="protein sequence ID" value="QPM90454.1"/>
    <property type="molecule type" value="Genomic_DNA"/>
</dbReference>
<evidence type="ECO:0000313" key="1">
    <source>
        <dbReference type="EMBL" id="QPM90454.1"/>
    </source>
</evidence>
<dbReference type="Proteomes" id="UP000283786">
    <property type="component" value="Chromosome"/>
</dbReference>
<protein>
    <submittedName>
        <fullName evidence="1">Uncharacterized protein</fullName>
    </submittedName>
</protein>
<sequence>MKIYQAIPAALMACLVSVSGANAQQQRPQPPQPDFSALASEVGVPTEALTNCMDAPSEAGQRPSRPDAAKIASCLGGAGYAVSEADLDSALKAAAPPARN</sequence>
<reference evidence="1 2" key="1">
    <citation type="submission" date="2020-08" db="EMBL/GenBank/DDBJ databases">
        <title>Genome sequence of Rhodobacteraceae bacterium Lw-13e.</title>
        <authorList>
            <person name="Poehlein A."/>
            <person name="Wolter L."/>
            <person name="Daniel R."/>
            <person name="Brinkhoff T."/>
        </authorList>
    </citation>
    <scope>NUCLEOTIDE SEQUENCE [LARGE SCALE GENOMIC DNA]</scope>
    <source>
        <strain evidence="1 2">Lw-13e</strain>
    </source>
</reference>
<name>A0A418SHI4_9RHOB</name>
<dbReference type="OrthoDB" id="7874626at2"/>
<dbReference type="RefSeq" id="WP_119838986.1">
    <property type="nucleotide sequence ID" value="NZ_CP060436.1"/>
</dbReference>
<accession>A0A418SHI4</accession>
<organism evidence="1 2">
    <name type="scientific">Pseudooceanicola algae</name>
    <dbReference type="NCBI Taxonomy" id="1537215"/>
    <lineage>
        <taxon>Bacteria</taxon>
        <taxon>Pseudomonadati</taxon>
        <taxon>Pseudomonadota</taxon>
        <taxon>Alphaproteobacteria</taxon>
        <taxon>Rhodobacterales</taxon>
        <taxon>Paracoccaceae</taxon>
        <taxon>Pseudooceanicola</taxon>
    </lineage>
</organism>